<evidence type="ECO:0000256" key="1">
    <source>
        <dbReference type="ARBA" id="ARBA00002566"/>
    </source>
</evidence>
<feature type="binding site" description="axial binding residue" evidence="19">
    <location>
        <position position="182"/>
    </location>
    <ligand>
        <name>heme b</name>
        <dbReference type="ChEBI" id="CHEBI:60344"/>
        <label>b562</label>
    </ligand>
    <ligandPart>
        <name>Fe</name>
        <dbReference type="ChEBI" id="CHEBI:18248"/>
    </ligandPart>
</feature>
<comment type="cofactor">
    <cofactor evidence="20">
        <name>heme b</name>
        <dbReference type="ChEBI" id="CHEBI:60344"/>
    </cofactor>
    <text evidence="20">Binds 2 heme groups non-covalently.</text>
</comment>
<feature type="transmembrane region" description="Helical" evidence="20">
    <location>
        <begin position="87"/>
        <end position="107"/>
    </location>
</feature>
<keyword evidence="5 20" id="KW-0813">Transport</keyword>
<evidence type="ECO:0000256" key="13">
    <source>
        <dbReference type="ARBA" id="ARBA00023004"/>
    </source>
</evidence>
<gene>
    <name evidence="23" type="primary">cytb</name>
</gene>
<feature type="transmembrane region" description="Helical" evidence="20">
    <location>
        <begin position="345"/>
        <end position="366"/>
    </location>
</feature>
<evidence type="ECO:0000259" key="21">
    <source>
        <dbReference type="PROSITE" id="PS51002"/>
    </source>
</evidence>
<keyword evidence="10" id="KW-0999">Mitochondrion inner membrane</keyword>
<dbReference type="InterPro" id="IPR048259">
    <property type="entry name" value="Cytochrome_b_N_euk/bac"/>
</dbReference>
<evidence type="ECO:0000256" key="11">
    <source>
        <dbReference type="ARBA" id="ARBA00022982"/>
    </source>
</evidence>
<comment type="function">
    <text evidence="1 20">Component of the ubiquinol-cytochrome c reductase complex (complex III or cytochrome b-c1 complex) that is part of the mitochondrial respiratory chain. The b-c1 complex mediates electron transfer from ubiquinol to cytochrome c. Contributes to the generation of a proton gradient across the mitochondrial membrane that is then used for ATP synthesis.</text>
</comment>
<keyword evidence="13 19" id="KW-0408">Iron</keyword>
<reference evidence="23" key="2">
    <citation type="journal article" date="2017" name="J. Zool. Syst. Evol. Res.">
        <title>Did the Quaternary climatic fluctuations really influence the tempo and mode of diversification in European rodents?</title>
        <authorList>
            <person name="TOUGARD C."/>
        </authorList>
    </citation>
    <scope>NUCLEOTIDE SEQUENCE</scope>
</reference>
<dbReference type="InterPro" id="IPR027387">
    <property type="entry name" value="Cytb/b6-like_sf"/>
</dbReference>
<feature type="transmembrane region" description="Helical" evidence="20">
    <location>
        <begin position="30"/>
        <end position="52"/>
    </location>
</feature>
<comment type="similarity">
    <text evidence="17 20">Belongs to the cytochrome b family.</text>
</comment>
<feature type="transmembrane region" description="Helical" evidence="20">
    <location>
        <begin position="145"/>
        <end position="166"/>
    </location>
</feature>
<keyword evidence="7 20" id="KW-0679">Respiratory chain</keyword>
<evidence type="ECO:0000313" key="23">
    <source>
        <dbReference type="EMBL" id="CZT25898.1"/>
    </source>
</evidence>
<accession>A0A1L7XZ46</accession>
<evidence type="ECO:0000256" key="3">
    <source>
        <dbReference type="ARBA" id="ARBA00011088"/>
    </source>
</evidence>
<evidence type="ECO:0000256" key="2">
    <source>
        <dbReference type="ARBA" id="ARBA00004448"/>
    </source>
</evidence>
<dbReference type="CDD" id="cd00290">
    <property type="entry name" value="cytochrome_b_C"/>
    <property type="match status" value="1"/>
</dbReference>
<proteinExistence type="inferred from homology"/>
<feature type="domain" description="Cytochrome b/b6 C-terminal region profile" evidence="22">
    <location>
        <begin position="210"/>
        <end position="380"/>
    </location>
</feature>
<geneLocation type="mitochondrion" evidence="23"/>
<evidence type="ECO:0000256" key="18">
    <source>
        <dbReference type="PIRSR" id="PIRSR038885-1"/>
    </source>
</evidence>
<reference evidence="23" key="1">
    <citation type="submission" date="2016-02" db="EMBL/GenBank/DDBJ databases">
        <authorList>
            <person name="Wen L."/>
            <person name="He K."/>
            <person name="Yang H."/>
        </authorList>
    </citation>
    <scope>NUCLEOTIDE SEQUENCE</scope>
</reference>
<evidence type="ECO:0000256" key="12">
    <source>
        <dbReference type="ARBA" id="ARBA00022989"/>
    </source>
</evidence>
<protein>
    <recommendedName>
        <fullName evidence="4 20">Cytochrome b</fullName>
    </recommendedName>
</protein>
<dbReference type="AlphaFoldDB" id="A0A1L7XZ46"/>
<dbReference type="InterPro" id="IPR005797">
    <property type="entry name" value="Cyt_b/b6_N"/>
</dbReference>
<dbReference type="GO" id="GO:0046872">
    <property type="term" value="F:metal ion binding"/>
    <property type="evidence" value="ECO:0007669"/>
    <property type="project" value="UniProtKB-UniRule"/>
</dbReference>
<dbReference type="GO" id="GO:0008121">
    <property type="term" value="F:quinol-cytochrome-c reductase activity"/>
    <property type="evidence" value="ECO:0007669"/>
    <property type="project" value="InterPro"/>
</dbReference>
<evidence type="ECO:0000256" key="7">
    <source>
        <dbReference type="ARBA" id="ARBA00022660"/>
    </source>
</evidence>
<keyword evidence="8 20" id="KW-0812">Transmembrane</keyword>
<sequence length="380" mass="42786">MTIIRKKHPLIKIINHSFIDLPAPSNISSWWNFGSLLGLCLAIQILTGLFLAMHYTSDTATAFSSVAHICRDVNYGWLIRYMHANGASMFFICLFLHVGRGIYYGSYNMIETWNMGIILLFAVMATAFMGYVLPWGQMSFWGATVITNLLSAIPYVGTTLVEWIWGGFSVDKATLTRFFAFHFILPFIITALVLVHLLFLHETGSNNPTGLNSDADKIPFHPYYTIKDFLGVLILLMAFMILTLFFPDILGDPDNYTPANPLNTPPHIKPEWYFLFAYAILRSIPNKLGGVLALVLSILVLALMPLLHTSKQRALTFRPITQTMYWILVADLLILTWIGGQPVEYPFIIIGQTASIAYFTIIMILMPVAGMIENNILDLD</sequence>
<comment type="subcellular location">
    <subcellularLocation>
        <location evidence="2">Mitochondrion inner membrane</location>
        <topology evidence="2">Multi-pass membrane protein</topology>
    </subcellularLocation>
</comment>
<evidence type="ECO:0000256" key="19">
    <source>
        <dbReference type="PIRSR" id="PIRSR038885-2"/>
    </source>
</evidence>
<feature type="binding site" description="axial binding residue" evidence="19">
    <location>
        <position position="83"/>
    </location>
    <ligand>
        <name>heme b</name>
        <dbReference type="ChEBI" id="CHEBI:60344"/>
        <label>b562</label>
    </ligand>
    <ligandPart>
        <name>Fe</name>
        <dbReference type="ChEBI" id="CHEBI:18248"/>
    </ligandPart>
</feature>
<keyword evidence="14" id="KW-0830">Ubiquinone</keyword>
<keyword evidence="16 20" id="KW-0472">Membrane</keyword>
<comment type="cofactor">
    <cofactor evidence="19">
        <name>heme</name>
        <dbReference type="ChEBI" id="CHEBI:30413"/>
    </cofactor>
    <text evidence="19">Binds 2 heme groups non-covalently.</text>
</comment>
<dbReference type="InterPro" id="IPR005798">
    <property type="entry name" value="Cyt_b/b6_C"/>
</dbReference>
<evidence type="ECO:0000256" key="16">
    <source>
        <dbReference type="ARBA" id="ARBA00023136"/>
    </source>
</evidence>
<evidence type="ECO:0000256" key="15">
    <source>
        <dbReference type="ARBA" id="ARBA00023128"/>
    </source>
</evidence>
<keyword evidence="11 20" id="KW-0249">Electron transport</keyword>
<evidence type="ECO:0000256" key="4">
    <source>
        <dbReference type="ARBA" id="ARBA00013531"/>
    </source>
</evidence>
<feature type="transmembrane region" description="Helical" evidence="20">
    <location>
        <begin position="288"/>
        <end position="307"/>
    </location>
</feature>
<dbReference type="PIRSF" id="PIRSF038885">
    <property type="entry name" value="COB"/>
    <property type="match status" value="1"/>
</dbReference>
<keyword evidence="15 20" id="KW-0496">Mitochondrion</keyword>
<keyword evidence="9 19" id="KW-0479">Metal-binding</keyword>
<evidence type="ECO:0000256" key="9">
    <source>
        <dbReference type="ARBA" id="ARBA00022723"/>
    </source>
</evidence>
<dbReference type="InterPro" id="IPR036150">
    <property type="entry name" value="Cyt_b/b6_C_sf"/>
</dbReference>
<evidence type="ECO:0000259" key="22">
    <source>
        <dbReference type="PROSITE" id="PS51003"/>
    </source>
</evidence>
<feature type="domain" description="Cytochrome b/b6 N-terminal region profile" evidence="21">
    <location>
        <begin position="1"/>
        <end position="209"/>
    </location>
</feature>
<feature type="transmembrane region" description="Helical" evidence="20">
    <location>
        <begin position="113"/>
        <end position="133"/>
    </location>
</feature>
<dbReference type="CDD" id="cd00284">
    <property type="entry name" value="Cytochrome_b_N"/>
    <property type="match status" value="1"/>
</dbReference>
<organism evidence="23">
    <name type="scientific">Microtus liechtensteini</name>
    <name type="common">Liechtenstein's pine vole</name>
    <dbReference type="NCBI Taxonomy" id="137714"/>
    <lineage>
        <taxon>Eukaryota</taxon>
        <taxon>Metazoa</taxon>
        <taxon>Chordata</taxon>
        <taxon>Craniata</taxon>
        <taxon>Vertebrata</taxon>
        <taxon>Euteleostomi</taxon>
        <taxon>Mammalia</taxon>
        <taxon>Eutheria</taxon>
        <taxon>Euarchontoglires</taxon>
        <taxon>Glires</taxon>
        <taxon>Rodentia</taxon>
        <taxon>Myomorpha</taxon>
        <taxon>Muroidea</taxon>
        <taxon>Cricetidae</taxon>
        <taxon>Arvicolinae</taxon>
        <taxon>Microtus</taxon>
    </lineage>
</organism>
<dbReference type="Pfam" id="PF00033">
    <property type="entry name" value="Cytochrome_B"/>
    <property type="match status" value="1"/>
</dbReference>
<dbReference type="PROSITE" id="PS51003">
    <property type="entry name" value="CYTB_CTER"/>
    <property type="match status" value="1"/>
</dbReference>
<dbReference type="FunFam" id="1.20.810.10:FF:000002">
    <property type="entry name" value="Cytochrome b"/>
    <property type="match status" value="1"/>
</dbReference>
<dbReference type="InterPro" id="IPR016174">
    <property type="entry name" value="Di-haem_cyt_TM"/>
</dbReference>
<dbReference type="InterPro" id="IPR030689">
    <property type="entry name" value="Cytochrome_b"/>
</dbReference>
<dbReference type="SUPFAM" id="SSF81342">
    <property type="entry name" value="Transmembrane di-heme cytochromes"/>
    <property type="match status" value="1"/>
</dbReference>
<dbReference type="GO" id="GO:0005743">
    <property type="term" value="C:mitochondrial inner membrane"/>
    <property type="evidence" value="ECO:0007669"/>
    <property type="project" value="UniProtKB-SubCell"/>
</dbReference>
<feature type="transmembrane region" description="Helical" evidence="20">
    <location>
        <begin position="229"/>
        <end position="246"/>
    </location>
</feature>
<feature type="transmembrane region" description="Helical" evidence="20">
    <location>
        <begin position="178"/>
        <end position="200"/>
    </location>
</feature>
<dbReference type="PANTHER" id="PTHR19271:SF16">
    <property type="entry name" value="CYTOCHROME B"/>
    <property type="match status" value="1"/>
</dbReference>
<name>A0A1L7XZ46_MICLI</name>
<feature type="binding site" description="axial binding residue" evidence="19">
    <location>
        <position position="97"/>
    </location>
    <ligand>
        <name>heme b</name>
        <dbReference type="ChEBI" id="CHEBI:60344"/>
        <label>b566</label>
    </ligand>
    <ligandPart>
        <name>Fe</name>
        <dbReference type="ChEBI" id="CHEBI:18248"/>
    </ligandPart>
</feature>
<keyword evidence="12 20" id="KW-1133">Transmembrane helix</keyword>
<evidence type="ECO:0000256" key="5">
    <source>
        <dbReference type="ARBA" id="ARBA00022448"/>
    </source>
</evidence>
<dbReference type="PROSITE" id="PS51002">
    <property type="entry name" value="CYTB_NTER"/>
    <property type="match status" value="1"/>
</dbReference>
<evidence type="ECO:0000256" key="14">
    <source>
        <dbReference type="ARBA" id="ARBA00023075"/>
    </source>
</evidence>
<feature type="binding site" description="axial binding residue" evidence="19">
    <location>
        <position position="196"/>
    </location>
    <ligand>
        <name>heme b</name>
        <dbReference type="ChEBI" id="CHEBI:60344"/>
        <label>b566</label>
    </ligand>
    <ligandPart>
        <name>Fe</name>
        <dbReference type="ChEBI" id="CHEBI:18248"/>
    </ligandPart>
</feature>
<comment type="subunit">
    <text evidence="3">The cytochrome bc1 complex contains 11 subunits: 3 respiratory subunits (MT-CYB, CYC1 and UQCRFS1), 2 core proteins (UQCRC1 and UQCRC2) and 6 low-molecular weight proteins (UQCRH/QCR6, UQCRB/QCR7, UQCRQ/QCR8, UQCR10/QCR9, UQCR11/QCR10 and a cleavage product of UQCRFS1). This cytochrome bc1 complex then forms a dimer.</text>
</comment>
<evidence type="ECO:0000256" key="6">
    <source>
        <dbReference type="ARBA" id="ARBA00022617"/>
    </source>
</evidence>
<evidence type="ECO:0000256" key="8">
    <source>
        <dbReference type="ARBA" id="ARBA00022692"/>
    </source>
</evidence>
<dbReference type="EMBL" id="LT222303">
    <property type="protein sequence ID" value="CZT25898.1"/>
    <property type="molecule type" value="Genomic_DNA"/>
</dbReference>
<dbReference type="GO" id="GO:0016491">
    <property type="term" value="F:oxidoreductase activity"/>
    <property type="evidence" value="ECO:0007669"/>
    <property type="project" value="UniProtKB-UniRule"/>
</dbReference>
<dbReference type="GO" id="GO:0045275">
    <property type="term" value="C:respiratory chain complex III"/>
    <property type="evidence" value="ECO:0007669"/>
    <property type="project" value="InterPro"/>
</dbReference>
<dbReference type="InterPro" id="IPR048260">
    <property type="entry name" value="Cytochrome_b_C_euk/bac"/>
</dbReference>
<feature type="binding site" evidence="18">
    <location>
        <position position="201"/>
    </location>
    <ligand>
        <name>a ubiquinone</name>
        <dbReference type="ChEBI" id="CHEBI:16389"/>
    </ligand>
</feature>
<feature type="transmembrane region" description="Helical" evidence="20">
    <location>
        <begin position="319"/>
        <end position="339"/>
    </location>
</feature>
<keyword evidence="6 19" id="KW-0349">Heme</keyword>
<dbReference type="Pfam" id="PF00032">
    <property type="entry name" value="Cytochrom_B_C"/>
    <property type="match status" value="1"/>
</dbReference>
<dbReference type="SUPFAM" id="SSF81648">
    <property type="entry name" value="a domain/subunit of cytochrome bc1 complex (Ubiquinol-cytochrome c reductase)"/>
    <property type="match status" value="1"/>
</dbReference>
<evidence type="ECO:0000256" key="20">
    <source>
        <dbReference type="RuleBase" id="RU362117"/>
    </source>
</evidence>
<dbReference type="Gene3D" id="1.20.810.10">
    <property type="entry name" value="Cytochrome Bc1 Complex, Chain C"/>
    <property type="match status" value="1"/>
</dbReference>
<dbReference type="GO" id="GO:0006122">
    <property type="term" value="P:mitochondrial electron transport, ubiquinol to cytochrome c"/>
    <property type="evidence" value="ECO:0007669"/>
    <property type="project" value="TreeGrafter"/>
</dbReference>
<dbReference type="PANTHER" id="PTHR19271">
    <property type="entry name" value="CYTOCHROME B"/>
    <property type="match status" value="1"/>
</dbReference>
<evidence type="ECO:0000256" key="10">
    <source>
        <dbReference type="ARBA" id="ARBA00022792"/>
    </source>
</evidence>
<evidence type="ECO:0000256" key="17">
    <source>
        <dbReference type="ARBA" id="ARBA00061233"/>
    </source>
</evidence>